<dbReference type="PROSITE" id="PS51257">
    <property type="entry name" value="PROKAR_LIPOPROTEIN"/>
    <property type="match status" value="1"/>
</dbReference>
<accession>A0ABW1IT02</accession>
<feature type="chain" id="PRO_5046714233" evidence="1">
    <location>
        <begin position="24"/>
        <end position="168"/>
    </location>
</feature>
<dbReference type="RefSeq" id="WP_379895707.1">
    <property type="nucleotide sequence ID" value="NZ_CBCSCT010000017.1"/>
</dbReference>
<dbReference type="Proteomes" id="UP001596250">
    <property type="component" value="Unassembled WGS sequence"/>
</dbReference>
<gene>
    <name evidence="2" type="ORF">ACFPXP_17740</name>
</gene>
<evidence type="ECO:0000313" key="2">
    <source>
        <dbReference type="EMBL" id="MFC5988248.1"/>
    </source>
</evidence>
<organism evidence="2 3">
    <name type="scientific">Marinicrinis lubricantis</name>
    <dbReference type="NCBI Taxonomy" id="2086470"/>
    <lineage>
        <taxon>Bacteria</taxon>
        <taxon>Bacillati</taxon>
        <taxon>Bacillota</taxon>
        <taxon>Bacilli</taxon>
        <taxon>Bacillales</taxon>
        <taxon>Paenibacillaceae</taxon>
    </lineage>
</organism>
<name>A0ABW1IT02_9BACL</name>
<proteinExistence type="predicted"/>
<feature type="signal peptide" evidence="1">
    <location>
        <begin position="1"/>
        <end position="23"/>
    </location>
</feature>
<keyword evidence="3" id="KW-1185">Reference proteome</keyword>
<keyword evidence="1" id="KW-0732">Signal</keyword>
<evidence type="ECO:0000313" key="3">
    <source>
        <dbReference type="Proteomes" id="UP001596250"/>
    </source>
</evidence>
<comment type="caution">
    <text evidence="2">The sequence shown here is derived from an EMBL/GenBank/DDBJ whole genome shotgun (WGS) entry which is preliminary data.</text>
</comment>
<dbReference type="EMBL" id="JBHSQV010000178">
    <property type="protein sequence ID" value="MFC5988248.1"/>
    <property type="molecule type" value="Genomic_DNA"/>
</dbReference>
<reference evidence="3" key="1">
    <citation type="journal article" date="2019" name="Int. J. Syst. Evol. Microbiol.">
        <title>The Global Catalogue of Microorganisms (GCM) 10K type strain sequencing project: providing services to taxonomists for standard genome sequencing and annotation.</title>
        <authorList>
            <consortium name="The Broad Institute Genomics Platform"/>
            <consortium name="The Broad Institute Genome Sequencing Center for Infectious Disease"/>
            <person name="Wu L."/>
            <person name="Ma J."/>
        </authorList>
    </citation>
    <scope>NUCLEOTIDE SEQUENCE [LARGE SCALE GENOMIC DNA]</scope>
    <source>
        <strain evidence="3">CCM 8749</strain>
    </source>
</reference>
<protein>
    <submittedName>
        <fullName evidence="2">Uncharacterized protein</fullName>
    </submittedName>
</protein>
<evidence type="ECO:0000256" key="1">
    <source>
        <dbReference type="SAM" id="SignalP"/>
    </source>
</evidence>
<sequence length="168" mass="19208">MNNLHMRWAGWIMMMLCGCFVLASCGHQVVHASFLKQGEFEVFLELPDTELHAGESFVAETSLVNLTDKTYEIHHGVPLIFIEIETDHWSDVEPKVNLVLDVEATMNPHEVYDPDTENFINGRRTLMITSPGKYRLTASAHFNVYNPDKEKYEGVVLRSEPMEVEVKP</sequence>